<dbReference type="Proteomes" id="UP001620645">
    <property type="component" value="Unassembled WGS sequence"/>
</dbReference>
<sequence>MAAAGVPPLSWPQFLQRLAAVEMNKTCSSSAQMLWRNSALGMLNLKLVVVLVYERVAYCHAPEGLWPEEVSQPGNPECSCECLCTALGAVSSGEMVLPKSGKLGCLASAVSLPFARLPSLPMRTLALNGVVSAETIRLYKTAVIAALGNAR</sequence>
<comment type="caution">
    <text evidence="1">The sequence shown here is derived from an EMBL/GenBank/DDBJ whole genome shotgun (WGS) entry which is preliminary data.</text>
</comment>
<evidence type="ECO:0000313" key="1">
    <source>
        <dbReference type="EMBL" id="KAL3069649.1"/>
    </source>
</evidence>
<dbReference type="AlphaFoldDB" id="A0ABD2HPM7"/>
<gene>
    <name evidence="2" type="ORF">niasHS_008556</name>
    <name evidence="1" type="ORF">niasHS_015883</name>
</gene>
<accession>A0ABD2HPM7</accession>
<organism evidence="1 3">
    <name type="scientific">Heterodera schachtii</name>
    <name type="common">Sugarbeet cyst nematode worm</name>
    <name type="synonym">Tylenchus schachtii</name>
    <dbReference type="NCBI Taxonomy" id="97005"/>
    <lineage>
        <taxon>Eukaryota</taxon>
        <taxon>Metazoa</taxon>
        <taxon>Ecdysozoa</taxon>
        <taxon>Nematoda</taxon>
        <taxon>Chromadorea</taxon>
        <taxon>Rhabditida</taxon>
        <taxon>Tylenchina</taxon>
        <taxon>Tylenchomorpha</taxon>
        <taxon>Tylenchoidea</taxon>
        <taxon>Heteroderidae</taxon>
        <taxon>Heteroderinae</taxon>
        <taxon>Heterodera</taxon>
    </lineage>
</organism>
<dbReference type="EMBL" id="JBICCN010000147">
    <property type="protein sequence ID" value="KAL3089072.1"/>
    <property type="molecule type" value="Genomic_DNA"/>
</dbReference>
<keyword evidence="3" id="KW-1185">Reference proteome</keyword>
<protein>
    <submittedName>
        <fullName evidence="1">Uncharacterized protein</fullName>
    </submittedName>
</protein>
<reference evidence="1 3" key="1">
    <citation type="submission" date="2024-10" db="EMBL/GenBank/DDBJ databases">
        <authorList>
            <person name="Kim D."/>
        </authorList>
    </citation>
    <scope>NUCLEOTIDE SEQUENCE [LARGE SCALE GENOMIC DNA]</scope>
    <source>
        <strain evidence="1">Taebaek</strain>
    </source>
</reference>
<dbReference type="EMBL" id="JBICCN010000427">
    <property type="protein sequence ID" value="KAL3069649.1"/>
    <property type="molecule type" value="Genomic_DNA"/>
</dbReference>
<proteinExistence type="predicted"/>
<evidence type="ECO:0000313" key="2">
    <source>
        <dbReference type="EMBL" id="KAL3089072.1"/>
    </source>
</evidence>
<evidence type="ECO:0000313" key="3">
    <source>
        <dbReference type="Proteomes" id="UP001620645"/>
    </source>
</evidence>
<name>A0ABD2HPM7_HETSC</name>